<dbReference type="Gene3D" id="2.60.40.1930">
    <property type="match status" value="1"/>
</dbReference>
<dbReference type="OrthoDB" id="609485at2"/>
<sequence>MPLVLKVPVFACSLLLCLNLLCGKANAQIIEKRPASSTVQTNFDSLISYYAASRHSPALFIHFDKNVYSNNENVWFTGYLLNYTDAALYNTLSLALVKNDDRSVVMDDRFIISGGFCFGNTNIPDSVRSGAYTFVAYTNRLQNGKPEVLFTQQITVKTETVQTFNASLNPLDTSATAVNQKVMLLVTFMDVNAAPATLPVIYYVGDARKPVTTGAVKTALGQYIFNISSKLLSAGNNTLHVQVKYKDEIHDVKMKLPVPQQPPKVQFFPEGGNLINGIVNLVGWEIKSDEGAPLLEEASLYEDDKLIDAFTSNGYGLGKFYLVPQAGKKYSLRLKRNDGKAIYNLPAVINGATLIVRHAVVNDTLMVDVYNNDGGRHLHLLGHNYEHLFFDVPIEKNPIQRVKIVLNNMPRGLMQLTLVDSSGNAYAARSVFAHYNNNSNITITTDNNSYGTRKKVRVSLKLEGQNKEAAVSIAVVQANRVEIKNSNDIESFIHLKQHLSGIPVRENYFENSEFARRDLEDILLIKGWSRYKWTDVLTVQPHDTVKTATDLVFTGKAVRNFGKMKAPITILTVEPTSTYETDMSGNFTLPDNNIVTLPGKKVGIMVAARNMADFSIKVVNPYDSLNRYMAGIIEPFTYYSPAQENSNALQLPGSERAIRLKEVTIKDKKEDDFFATGPNPCGDYICVYNILNCPNHRGASDCKPPVKGATYRSGINGTGTVVYQGCNQTSGLKFKGIYAPQDFYPSDYSELNPSQPEYLSTIYWKNQLMLKKGETKELSFYTSDITGPFKIIIQGVTNTDVIHQQASFRVSK</sequence>
<dbReference type="EMBL" id="PGFJ01000002">
    <property type="protein sequence ID" value="PJJ80443.1"/>
    <property type="molecule type" value="Genomic_DNA"/>
</dbReference>
<evidence type="ECO:0008006" key="4">
    <source>
        <dbReference type="Google" id="ProtNLM"/>
    </source>
</evidence>
<evidence type="ECO:0000313" key="3">
    <source>
        <dbReference type="Proteomes" id="UP000242687"/>
    </source>
</evidence>
<accession>A0A2H9VQ34</accession>
<dbReference type="RefSeq" id="WP_100342726.1">
    <property type="nucleotide sequence ID" value="NZ_PGFJ01000002.1"/>
</dbReference>
<feature type="chain" id="PRO_5014183405" description="MG2 domain-containing protein" evidence="1">
    <location>
        <begin position="28"/>
        <end position="812"/>
    </location>
</feature>
<feature type="signal peptide" evidence="1">
    <location>
        <begin position="1"/>
        <end position="27"/>
    </location>
</feature>
<name>A0A2H9VQ34_9SPHI</name>
<organism evidence="2 3">
    <name type="scientific">Mucilaginibacter auburnensis</name>
    <dbReference type="NCBI Taxonomy" id="1457233"/>
    <lineage>
        <taxon>Bacteria</taxon>
        <taxon>Pseudomonadati</taxon>
        <taxon>Bacteroidota</taxon>
        <taxon>Sphingobacteriia</taxon>
        <taxon>Sphingobacteriales</taxon>
        <taxon>Sphingobacteriaceae</taxon>
        <taxon>Mucilaginibacter</taxon>
    </lineage>
</organism>
<proteinExistence type="predicted"/>
<evidence type="ECO:0000313" key="2">
    <source>
        <dbReference type="EMBL" id="PJJ80443.1"/>
    </source>
</evidence>
<dbReference type="AlphaFoldDB" id="A0A2H9VQ34"/>
<keyword evidence="1" id="KW-0732">Signal</keyword>
<dbReference type="Proteomes" id="UP000242687">
    <property type="component" value="Unassembled WGS sequence"/>
</dbReference>
<keyword evidence="3" id="KW-1185">Reference proteome</keyword>
<comment type="caution">
    <text evidence="2">The sequence shown here is derived from an EMBL/GenBank/DDBJ whole genome shotgun (WGS) entry which is preliminary data.</text>
</comment>
<reference evidence="2 3" key="1">
    <citation type="submission" date="2017-11" db="EMBL/GenBank/DDBJ databases">
        <title>Genomic Encyclopedia of Archaeal and Bacterial Type Strains, Phase II (KMG-II): From Individual Species to Whole Genera.</title>
        <authorList>
            <person name="Goeker M."/>
        </authorList>
    </citation>
    <scope>NUCLEOTIDE SEQUENCE [LARGE SCALE GENOMIC DNA]</scope>
    <source>
        <strain evidence="2 3">DSM 28175</strain>
    </source>
</reference>
<evidence type="ECO:0000256" key="1">
    <source>
        <dbReference type="SAM" id="SignalP"/>
    </source>
</evidence>
<protein>
    <recommendedName>
        <fullName evidence="4">MG2 domain-containing protein</fullName>
    </recommendedName>
</protein>
<gene>
    <name evidence="2" type="ORF">CLV57_3594</name>
</gene>